<dbReference type="EMBL" id="SEOL01000005">
    <property type="protein sequence ID" value="MBL0849085.1"/>
    <property type="molecule type" value="Genomic_DNA"/>
</dbReference>
<dbReference type="Proteomes" id="UP000736856">
    <property type="component" value="Unassembled WGS sequence"/>
</dbReference>
<proteinExistence type="predicted"/>
<dbReference type="SUPFAM" id="SSF103088">
    <property type="entry name" value="OmpA-like"/>
    <property type="match status" value="1"/>
</dbReference>
<evidence type="ECO:0000256" key="4">
    <source>
        <dbReference type="PROSITE-ProRule" id="PRU00473"/>
    </source>
</evidence>
<dbReference type="PANTHER" id="PTHR30329">
    <property type="entry name" value="STATOR ELEMENT OF FLAGELLAR MOTOR COMPLEX"/>
    <property type="match status" value="1"/>
</dbReference>
<dbReference type="PANTHER" id="PTHR30329:SF21">
    <property type="entry name" value="LIPOPROTEIN YIAD-RELATED"/>
    <property type="match status" value="1"/>
</dbReference>
<organism evidence="6 7">
    <name type="scientific">Candidatus Liberibacter ctenarytainae</name>
    <dbReference type="NCBI Taxonomy" id="2020335"/>
    <lineage>
        <taxon>Bacteria</taxon>
        <taxon>Pseudomonadati</taxon>
        <taxon>Pseudomonadota</taxon>
        <taxon>Alphaproteobacteria</taxon>
        <taxon>Hyphomicrobiales</taxon>
        <taxon>Rhizobiaceae</taxon>
        <taxon>Liberibacter</taxon>
    </lineage>
</organism>
<gene>
    <name evidence="6" type="ORF">EU981_03270</name>
</gene>
<dbReference type="InterPro" id="IPR036737">
    <property type="entry name" value="OmpA-like_sf"/>
</dbReference>
<evidence type="ECO:0000256" key="2">
    <source>
        <dbReference type="ARBA" id="ARBA00023136"/>
    </source>
</evidence>
<dbReference type="InterPro" id="IPR006664">
    <property type="entry name" value="OMP_bac"/>
</dbReference>
<dbReference type="PROSITE" id="PS51123">
    <property type="entry name" value="OMPA_2"/>
    <property type="match status" value="1"/>
</dbReference>
<keyword evidence="3" id="KW-0998">Cell outer membrane</keyword>
<evidence type="ECO:0000259" key="5">
    <source>
        <dbReference type="PROSITE" id="PS51123"/>
    </source>
</evidence>
<evidence type="ECO:0000313" key="6">
    <source>
        <dbReference type="EMBL" id="MBL0849085.1"/>
    </source>
</evidence>
<name>A0A937DH46_9HYPH</name>
<evidence type="ECO:0000313" key="7">
    <source>
        <dbReference type="Proteomes" id="UP000736856"/>
    </source>
</evidence>
<dbReference type="GO" id="GO:0009279">
    <property type="term" value="C:cell outer membrane"/>
    <property type="evidence" value="ECO:0007669"/>
    <property type="project" value="UniProtKB-SubCell"/>
</dbReference>
<feature type="domain" description="OmpA-like" evidence="5">
    <location>
        <begin position="69"/>
        <end position="186"/>
    </location>
</feature>
<accession>A0A937DH46</accession>
<dbReference type="InterPro" id="IPR050330">
    <property type="entry name" value="Bact_OuterMem_StrucFunc"/>
</dbReference>
<keyword evidence="2 4" id="KW-0472">Membrane</keyword>
<reference evidence="6" key="1">
    <citation type="submission" date="2019-02" db="EMBL/GenBank/DDBJ databases">
        <title>A novel Candidatus Liberibacter species associated with the New Zealand native fuchsia psyllid, Ctenarytaina fuchsiae.</title>
        <authorList>
            <person name="Thompson S.M."/>
            <person name="Jorgensen N."/>
            <person name="David C."/>
            <person name="Bulman S.R."/>
            <person name="Smith G.R."/>
        </authorList>
    </citation>
    <scope>NUCLEOTIDE SEQUENCE</scope>
    <source>
        <strain evidence="6">Oxford</strain>
    </source>
</reference>
<dbReference type="AlphaFoldDB" id="A0A937DH46"/>
<dbReference type="PROSITE" id="PS51257">
    <property type="entry name" value="PROKAR_LIPOPROTEIN"/>
    <property type="match status" value="1"/>
</dbReference>
<dbReference type="CDD" id="cd07185">
    <property type="entry name" value="OmpA_C-like"/>
    <property type="match status" value="1"/>
</dbReference>
<protein>
    <submittedName>
        <fullName evidence="6">OmpA family protein</fullName>
    </submittedName>
</protein>
<comment type="subcellular location">
    <subcellularLocation>
        <location evidence="1">Cell outer membrane</location>
    </subcellularLocation>
</comment>
<evidence type="ECO:0000256" key="1">
    <source>
        <dbReference type="ARBA" id="ARBA00004442"/>
    </source>
</evidence>
<dbReference type="PRINTS" id="PR01021">
    <property type="entry name" value="OMPADOMAIN"/>
</dbReference>
<dbReference type="InterPro" id="IPR006665">
    <property type="entry name" value="OmpA-like"/>
</dbReference>
<evidence type="ECO:0000256" key="3">
    <source>
        <dbReference type="ARBA" id="ARBA00023237"/>
    </source>
</evidence>
<comment type="caution">
    <text evidence="6">The sequence shown here is derived from an EMBL/GenBank/DDBJ whole genome shotgun (WGS) entry which is preliminary data.</text>
</comment>
<dbReference type="Pfam" id="PF00691">
    <property type="entry name" value="OmpA"/>
    <property type="match status" value="1"/>
</dbReference>
<sequence>MMKRFGVFICVMIALSGCGISKKPYGNPPRAKQDNIRKINLIIGNYLDKKEDELRMHLQHTDVTVARFDNCIILILPSHIAFTSNGVDIDKNIKPVLTSTAVILSQFKYASIKVDGHTDSIGTLESNKSLSQKQADILMNYLIQQGVNPKIISSNGLAYKYPMDTNDTEEGRQRNRRVEIKITSYPIHR</sequence>
<dbReference type="Gene3D" id="3.30.1330.60">
    <property type="entry name" value="OmpA-like domain"/>
    <property type="match status" value="1"/>
</dbReference>